<dbReference type="Pfam" id="PF00017">
    <property type="entry name" value="SH2"/>
    <property type="match status" value="1"/>
</dbReference>
<keyword evidence="3" id="KW-0472">Membrane</keyword>
<dbReference type="Gene3D" id="3.30.505.10">
    <property type="entry name" value="SH2 domain"/>
    <property type="match status" value="1"/>
</dbReference>
<dbReference type="PANTHER" id="PTHR19969">
    <property type="entry name" value="SH2-SH3 ADAPTOR PROTEIN-RELATED"/>
    <property type="match status" value="1"/>
</dbReference>
<protein>
    <recommendedName>
        <fullName evidence="4">SH2 domain-containing protein</fullName>
    </recommendedName>
</protein>
<dbReference type="OrthoDB" id="10044490at2759"/>
<dbReference type="Proteomes" id="UP000759131">
    <property type="component" value="Unassembled WGS sequence"/>
</dbReference>
<dbReference type="InterPro" id="IPR000980">
    <property type="entry name" value="SH2"/>
</dbReference>
<keyword evidence="1 2" id="KW-0727">SH2 domain</keyword>
<dbReference type="PROSITE" id="PS50001">
    <property type="entry name" value="SH2"/>
    <property type="match status" value="1"/>
</dbReference>
<feature type="domain" description="SH2" evidence="4">
    <location>
        <begin position="68"/>
        <end position="164"/>
    </location>
</feature>
<organism evidence="5">
    <name type="scientific">Medioppia subpectinata</name>
    <dbReference type="NCBI Taxonomy" id="1979941"/>
    <lineage>
        <taxon>Eukaryota</taxon>
        <taxon>Metazoa</taxon>
        <taxon>Ecdysozoa</taxon>
        <taxon>Arthropoda</taxon>
        <taxon>Chelicerata</taxon>
        <taxon>Arachnida</taxon>
        <taxon>Acari</taxon>
        <taxon>Acariformes</taxon>
        <taxon>Sarcoptiformes</taxon>
        <taxon>Oribatida</taxon>
        <taxon>Brachypylina</taxon>
        <taxon>Oppioidea</taxon>
        <taxon>Oppiidae</taxon>
        <taxon>Medioppia</taxon>
    </lineage>
</organism>
<dbReference type="PANTHER" id="PTHR19969:SF5">
    <property type="entry name" value="CRK-LIKE PROTEIN"/>
    <property type="match status" value="1"/>
</dbReference>
<proteinExistence type="predicted"/>
<evidence type="ECO:0000256" key="1">
    <source>
        <dbReference type="ARBA" id="ARBA00022999"/>
    </source>
</evidence>
<reference evidence="5" key="1">
    <citation type="submission" date="2020-11" db="EMBL/GenBank/DDBJ databases">
        <authorList>
            <person name="Tran Van P."/>
        </authorList>
    </citation>
    <scope>NUCLEOTIDE SEQUENCE</scope>
</reference>
<feature type="transmembrane region" description="Helical" evidence="3">
    <location>
        <begin position="167"/>
        <end position="189"/>
    </location>
</feature>
<name>A0A7R9KMZ6_9ACAR</name>
<dbReference type="GO" id="GO:0007167">
    <property type="term" value="P:enzyme-linked receptor protein signaling pathway"/>
    <property type="evidence" value="ECO:0007669"/>
    <property type="project" value="TreeGrafter"/>
</dbReference>
<evidence type="ECO:0000313" key="6">
    <source>
        <dbReference type="Proteomes" id="UP000759131"/>
    </source>
</evidence>
<keyword evidence="6" id="KW-1185">Reference proteome</keyword>
<dbReference type="GO" id="GO:0016477">
    <property type="term" value="P:cell migration"/>
    <property type="evidence" value="ECO:0007669"/>
    <property type="project" value="TreeGrafter"/>
</dbReference>
<sequence length="395" mass="45197">MLIWDKSEVKALIKQKTKEDFETKSANGLKANDKLNLNAVELLEKCDEKLNNDSNTESMFPHEDETKWFLPKCNRINAERLLKGRKDGTFLVRSSANLEGKYVLSIVIRGTIKHIVIQKNDNGYCLHSGVPHPTLFSLIMFYAQPFDHQMDVTVNSCQSLHFPKSRIVIIGLNGLIGLIVILDHLYLYLSRETRLFGFVLVNVFISVFNRFHSLSPISTIRLFSDITKAKKEMKYKKEAMVEEPTTKLYSRRIDLDISGLELDDGLMYWSGFGITAFRVIVDEVDSDLLILFGQTQHKERPIQERYDHSKWSTLIAKTRGFGHICDHALLLIDEFESNHEESLRPVHLRLRQMQINAEAIHLTPHEVCGSALFEGHSSGRNVADVVAKTSVTRRV</sequence>
<accession>A0A7R9KMZ6</accession>
<dbReference type="GO" id="GO:0030971">
    <property type="term" value="F:receptor tyrosine kinase binding"/>
    <property type="evidence" value="ECO:0007669"/>
    <property type="project" value="TreeGrafter"/>
</dbReference>
<evidence type="ECO:0000313" key="5">
    <source>
        <dbReference type="EMBL" id="CAD7626122.1"/>
    </source>
</evidence>
<evidence type="ECO:0000256" key="3">
    <source>
        <dbReference type="SAM" id="Phobius"/>
    </source>
</evidence>
<keyword evidence="3" id="KW-1133">Transmembrane helix</keyword>
<dbReference type="AlphaFoldDB" id="A0A7R9KMZ6"/>
<keyword evidence="3" id="KW-0812">Transmembrane</keyword>
<feature type="transmembrane region" description="Helical" evidence="3">
    <location>
        <begin position="195"/>
        <end position="211"/>
    </location>
</feature>
<dbReference type="InterPro" id="IPR051184">
    <property type="entry name" value="Tyrosine-phos_adapter"/>
</dbReference>
<dbReference type="EMBL" id="OC858164">
    <property type="protein sequence ID" value="CAD7626122.1"/>
    <property type="molecule type" value="Genomic_DNA"/>
</dbReference>
<dbReference type="SMART" id="SM00252">
    <property type="entry name" value="SH2"/>
    <property type="match status" value="1"/>
</dbReference>
<evidence type="ECO:0000256" key="2">
    <source>
        <dbReference type="PROSITE-ProRule" id="PRU00191"/>
    </source>
</evidence>
<dbReference type="SUPFAM" id="SSF55550">
    <property type="entry name" value="SH2 domain"/>
    <property type="match status" value="1"/>
</dbReference>
<dbReference type="InterPro" id="IPR036860">
    <property type="entry name" value="SH2_dom_sf"/>
</dbReference>
<dbReference type="GO" id="GO:0005737">
    <property type="term" value="C:cytoplasm"/>
    <property type="evidence" value="ECO:0007669"/>
    <property type="project" value="TreeGrafter"/>
</dbReference>
<dbReference type="GO" id="GO:0035591">
    <property type="term" value="F:signaling adaptor activity"/>
    <property type="evidence" value="ECO:0007669"/>
    <property type="project" value="TreeGrafter"/>
</dbReference>
<gene>
    <name evidence="5" type="ORF">OSB1V03_LOCUS6555</name>
</gene>
<evidence type="ECO:0000259" key="4">
    <source>
        <dbReference type="PROSITE" id="PS50001"/>
    </source>
</evidence>
<dbReference type="EMBL" id="CAJPIZ010003589">
    <property type="protein sequence ID" value="CAG2106552.1"/>
    <property type="molecule type" value="Genomic_DNA"/>
</dbReference>
<feature type="non-terminal residue" evidence="5">
    <location>
        <position position="395"/>
    </location>
</feature>
<dbReference type="PRINTS" id="PR00401">
    <property type="entry name" value="SH2DOMAIN"/>
</dbReference>